<sequence length="151" mass="17414">MFLHILTIPKNEEFLRQKSKNFDLSLLADQFWQNFLKDLKETMASANGIGLAAPQAGQAVRIITVDFEGETKIMINPKITKKSWRHEIAEEGCLSVPKIYGKVRRHKKIKAEFFDEAGKPRRLAVRHIIARIIQHEIDHLDGILFIDKIVK</sequence>
<comment type="similarity">
    <text evidence="1 2">Belongs to the polypeptide deformylase family.</text>
</comment>
<dbReference type="AlphaFoldDB" id="A0A1F6GCV0"/>
<dbReference type="PANTHER" id="PTHR10458:SF22">
    <property type="entry name" value="PEPTIDE DEFORMYLASE"/>
    <property type="match status" value="1"/>
</dbReference>
<proteinExistence type="inferred from homology"/>
<dbReference type="GO" id="GO:0006412">
    <property type="term" value="P:translation"/>
    <property type="evidence" value="ECO:0007669"/>
    <property type="project" value="UniProtKB-UniRule"/>
</dbReference>
<dbReference type="InterPro" id="IPR023635">
    <property type="entry name" value="Peptide_deformylase"/>
</dbReference>
<dbReference type="Pfam" id="PF01327">
    <property type="entry name" value="Pep_deformylase"/>
    <property type="match status" value="1"/>
</dbReference>
<evidence type="ECO:0000313" key="3">
    <source>
        <dbReference type="EMBL" id="OGG95944.1"/>
    </source>
</evidence>
<dbReference type="PIRSF" id="PIRSF004749">
    <property type="entry name" value="Pep_def"/>
    <property type="match status" value="1"/>
</dbReference>
<dbReference type="HAMAP" id="MF_00163">
    <property type="entry name" value="Pep_deformylase"/>
    <property type="match status" value="1"/>
</dbReference>
<dbReference type="EC" id="3.5.1.88" evidence="2"/>
<keyword evidence="2" id="KW-0378">Hydrolase</keyword>
<evidence type="ECO:0000256" key="2">
    <source>
        <dbReference type="HAMAP-Rule" id="MF_00163"/>
    </source>
</evidence>
<comment type="cofactor">
    <cofactor evidence="2">
        <name>Fe(2+)</name>
        <dbReference type="ChEBI" id="CHEBI:29033"/>
    </cofactor>
    <text evidence="2">Binds 1 Fe(2+) ion.</text>
</comment>
<keyword evidence="2" id="KW-0408">Iron</keyword>
<name>A0A1F6GCV0_9BACT</name>
<dbReference type="NCBIfam" id="NF001159">
    <property type="entry name" value="PRK00150.1-3"/>
    <property type="match status" value="1"/>
</dbReference>
<dbReference type="EMBL" id="MFMV01000010">
    <property type="protein sequence ID" value="OGG95944.1"/>
    <property type="molecule type" value="Genomic_DNA"/>
</dbReference>
<keyword evidence="2" id="KW-0479">Metal-binding</keyword>
<dbReference type="GO" id="GO:0046872">
    <property type="term" value="F:metal ion binding"/>
    <property type="evidence" value="ECO:0007669"/>
    <property type="project" value="UniProtKB-KW"/>
</dbReference>
<feature type="binding site" evidence="2">
    <location>
        <position position="139"/>
    </location>
    <ligand>
        <name>Fe cation</name>
        <dbReference type="ChEBI" id="CHEBI:24875"/>
    </ligand>
</feature>
<dbReference type="SUPFAM" id="SSF56420">
    <property type="entry name" value="Peptide deformylase"/>
    <property type="match status" value="1"/>
</dbReference>
<dbReference type="PANTHER" id="PTHR10458">
    <property type="entry name" value="PEPTIDE DEFORMYLASE"/>
    <property type="match status" value="1"/>
</dbReference>
<evidence type="ECO:0000256" key="1">
    <source>
        <dbReference type="ARBA" id="ARBA00010759"/>
    </source>
</evidence>
<evidence type="ECO:0000313" key="4">
    <source>
        <dbReference type="Proteomes" id="UP000178149"/>
    </source>
</evidence>
<feature type="active site" evidence="2">
    <location>
        <position position="136"/>
    </location>
</feature>
<dbReference type="Proteomes" id="UP000178149">
    <property type="component" value="Unassembled WGS sequence"/>
</dbReference>
<protein>
    <recommendedName>
        <fullName evidence="2">Peptide deformylase</fullName>
        <shortName evidence="2">PDF</shortName>
        <ecNumber evidence="2">3.5.1.88</ecNumber>
    </recommendedName>
    <alternativeName>
        <fullName evidence="2">Polypeptide deformylase</fullName>
    </alternativeName>
</protein>
<keyword evidence="2" id="KW-0648">Protein biosynthesis</keyword>
<dbReference type="CDD" id="cd00487">
    <property type="entry name" value="Pep_deformylase"/>
    <property type="match status" value="1"/>
</dbReference>
<comment type="function">
    <text evidence="2">Removes the formyl group from the N-terminal Met of newly synthesized proteins. Requires at least a dipeptide for an efficient rate of reaction. N-terminal L-methionine is a prerequisite for activity but the enzyme has broad specificity at other positions.</text>
</comment>
<feature type="binding site" evidence="2">
    <location>
        <position position="135"/>
    </location>
    <ligand>
        <name>Fe cation</name>
        <dbReference type="ChEBI" id="CHEBI:24875"/>
    </ligand>
</feature>
<comment type="catalytic activity">
    <reaction evidence="2">
        <text>N-terminal N-formyl-L-methionyl-[peptide] + H2O = N-terminal L-methionyl-[peptide] + formate</text>
        <dbReference type="Rhea" id="RHEA:24420"/>
        <dbReference type="Rhea" id="RHEA-COMP:10639"/>
        <dbReference type="Rhea" id="RHEA-COMP:10640"/>
        <dbReference type="ChEBI" id="CHEBI:15377"/>
        <dbReference type="ChEBI" id="CHEBI:15740"/>
        <dbReference type="ChEBI" id="CHEBI:49298"/>
        <dbReference type="ChEBI" id="CHEBI:64731"/>
        <dbReference type="EC" id="3.5.1.88"/>
    </reaction>
</comment>
<accession>A0A1F6GCV0</accession>
<feature type="binding site" evidence="2">
    <location>
        <position position="93"/>
    </location>
    <ligand>
        <name>Fe cation</name>
        <dbReference type="ChEBI" id="CHEBI:24875"/>
    </ligand>
</feature>
<gene>
    <name evidence="2" type="primary">def</name>
    <name evidence="3" type="ORF">A2V95_02555</name>
</gene>
<dbReference type="NCBIfam" id="TIGR00079">
    <property type="entry name" value="pept_deformyl"/>
    <property type="match status" value="1"/>
</dbReference>
<dbReference type="PRINTS" id="PR01576">
    <property type="entry name" value="PDEFORMYLASE"/>
</dbReference>
<dbReference type="Gene3D" id="3.90.45.10">
    <property type="entry name" value="Peptide deformylase"/>
    <property type="match status" value="1"/>
</dbReference>
<dbReference type="InterPro" id="IPR036821">
    <property type="entry name" value="Peptide_deformylase_sf"/>
</dbReference>
<reference evidence="3 4" key="1">
    <citation type="journal article" date="2016" name="Nat. Commun.">
        <title>Thousands of microbial genomes shed light on interconnected biogeochemical processes in an aquifer system.</title>
        <authorList>
            <person name="Anantharaman K."/>
            <person name="Brown C.T."/>
            <person name="Hug L.A."/>
            <person name="Sharon I."/>
            <person name="Castelle C.J."/>
            <person name="Probst A.J."/>
            <person name="Thomas B.C."/>
            <person name="Singh A."/>
            <person name="Wilkins M.J."/>
            <person name="Karaoz U."/>
            <person name="Brodie E.L."/>
            <person name="Williams K.H."/>
            <person name="Hubbard S.S."/>
            <person name="Banfield J.F."/>
        </authorList>
    </citation>
    <scope>NUCLEOTIDE SEQUENCE [LARGE SCALE GENOMIC DNA]</scope>
</reference>
<dbReference type="GO" id="GO:0042586">
    <property type="term" value="F:peptide deformylase activity"/>
    <property type="evidence" value="ECO:0007669"/>
    <property type="project" value="UniProtKB-UniRule"/>
</dbReference>
<organism evidence="3 4">
    <name type="scientific">Candidatus Kuenenbacteria bacterium RBG_16_41_7</name>
    <dbReference type="NCBI Taxonomy" id="1798560"/>
    <lineage>
        <taxon>Bacteria</taxon>
        <taxon>Candidatus Kueneniibacteriota</taxon>
    </lineage>
</organism>
<comment type="caution">
    <text evidence="3">The sequence shown here is derived from an EMBL/GenBank/DDBJ whole genome shotgun (WGS) entry which is preliminary data.</text>
</comment>